<accession>A0A833PCY1</accession>
<dbReference type="InterPro" id="IPR038729">
    <property type="entry name" value="Rad50/SbcC_AAA"/>
</dbReference>
<dbReference type="Gene3D" id="3.40.50.300">
    <property type="entry name" value="P-loop containing nucleotide triphosphate hydrolases"/>
    <property type="match status" value="1"/>
</dbReference>
<dbReference type="PANTHER" id="PTHR32182">
    <property type="entry name" value="DNA REPLICATION AND REPAIR PROTEIN RECF"/>
    <property type="match status" value="1"/>
</dbReference>
<dbReference type="EMBL" id="WNDP01000117">
    <property type="protein sequence ID" value="KAF1020697.1"/>
    <property type="molecule type" value="Genomic_DNA"/>
</dbReference>
<gene>
    <name evidence="3" type="ORF">GAK29_03571</name>
</gene>
<dbReference type="InterPro" id="IPR027417">
    <property type="entry name" value="P-loop_NTPase"/>
</dbReference>
<name>A0A833PCY1_ACIBZ</name>
<dbReference type="GO" id="GO:0016887">
    <property type="term" value="F:ATP hydrolysis activity"/>
    <property type="evidence" value="ECO:0007669"/>
    <property type="project" value="InterPro"/>
</dbReference>
<evidence type="ECO:0000313" key="3">
    <source>
        <dbReference type="EMBL" id="KAF1020697.1"/>
    </source>
</evidence>
<proteinExistence type="predicted"/>
<reference evidence="4" key="1">
    <citation type="journal article" date="2020" name="MBio">
        <title>Horizontal gene transfer to a defensive symbiont with a reduced genome amongst a multipartite beetle microbiome.</title>
        <authorList>
            <person name="Waterworth S.C."/>
            <person name="Florez L.V."/>
            <person name="Rees E.R."/>
            <person name="Hertweck C."/>
            <person name="Kaltenpoth M."/>
            <person name="Kwan J.C."/>
        </authorList>
    </citation>
    <scope>NUCLEOTIDE SEQUENCE [LARGE SCALE GENOMIC DNA]</scope>
</reference>
<comment type="caution">
    <text evidence="3">The sequence shown here is derived from an EMBL/GenBank/DDBJ whole genome shotgun (WGS) entry which is preliminary data.</text>
</comment>
<dbReference type="Proteomes" id="UP000490535">
    <property type="component" value="Unassembled WGS sequence"/>
</dbReference>
<evidence type="ECO:0000259" key="2">
    <source>
        <dbReference type="Pfam" id="PF13476"/>
    </source>
</evidence>
<sequence>MKLEAIHFRYTYHFADLKINFNDKNNKSITLIVGDQASGKTAIIKNIYQALSWFPARLKDLRTPGIVMLDQDIMQDRVQSKIDVHIHFPAEMGQLAESSATTENDPQSCRWQLYKTINSAGIGISKVDLQQLEQLVERYNQVIKNDPEQGLPMLAYYPAERFVNEVNILNKNNPIVLQAHNAYELVPIPYTTFARFFEWFREMSDIENAQLAQLFQNILEKKQPADHSDQDFQHLLFQAHSQLHAPSLQALKKSLNTIIPEITDIYLEYQPKLQLMVTYKDQNFSYQQLSNTVKNWLALVGDIVRRLCLLNPLSLYPCEEGEGILLIDQIDVDLDQIGLQFILDRLNMAFPRLQIIATASHESLLEQADEYQCFKLEHKQLHEIQSNDIWDKYQHIYENLLKEIHKDTEQALLEPSMLNVNAQQLFQQFQQLNEQQQAELKRLIQSGDDQSSHKSLL</sequence>
<dbReference type="PANTHER" id="PTHR32182:SF23">
    <property type="entry name" value="ATP BINDING PROTEIN"/>
    <property type="match status" value="1"/>
</dbReference>
<feature type="domain" description="Rad50/SbcC-type AAA" evidence="2">
    <location>
        <begin position="14"/>
        <end position="262"/>
    </location>
</feature>
<dbReference type="GO" id="GO:0006302">
    <property type="term" value="P:double-strand break repair"/>
    <property type="evidence" value="ECO:0007669"/>
    <property type="project" value="InterPro"/>
</dbReference>
<dbReference type="GO" id="GO:0000731">
    <property type="term" value="P:DNA synthesis involved in DNA repair"/>
    <property type="evidence" value="ECO:0007669"/>
    <property type="project" value="TreeGrafter"/>
</dbReference>
<dbReference type="AlphaFoldDB" id="A0A833PCY1"/>
<evidence type="ECO:0000313" key="4">
    <source>
        <dbReference type="Proteomes" id="UP000490535"/>
    </source>
</evidence>
<keyword evidence="1" id="KW-0175">Coiled coil</keyword>
<protein>
    <recommendedName>
        <fullName evidence="2">Rad50/SbcC-type AAA domain-containing protein</fullName>
    </recommendedName>
</protein>
<dbReference type="SUPFAM" id="SSF52540">
    <property type="entry name" value="P-loop containing nucleoside triphosphate hydrolases"/>
    <property type="match status" value="1"/>
</dbReference>
<organism evidence="3 4">
    <name type="scientific">Acinetobacter bereziniae</name>
    <name type="common">Acinetobacter genomosp. 10</name>
    <dbReference type="NCBI Taxonomy" id="106648"/>
    <lineage>
        <taxon>Bacteria</taxon>
        <taxon>Pseudomonadati</taxon>
        <taxon>Pseudomonadota</taxon>
        <taxon>Gammaproteobacteria</taxon>
        <taxon>Moraxellales</taxon>
        <taxon>Moraxellaceae</taxon>
        <taxon>Acinetobacter</taxon>
    </lineage>
</organism>
<evidence type="ECO:0000256" key="1">
    <source>
        <dbReference type="SAM" id="Coils"/>
    </source>
</evidence>
<feature type="coiled-coil region" evidence="1">
    <location>
        <begin position="419"/>
        <end position="446"/>
    </location>
</feature>
<dbReference type="Pfam" id="PF13476">
    <property type="entry name" value="AAA_23"/>
    <property type="match status" value="1"/>
</dbReference>